<dbReference type="PROSITE" id="PS50878">
    <property type="entry name" value="RT_POL"/>
    <property type="match status" value="1"/>
</dbReference>
<accession>A0A8S4GG39</accession>
<keyword evidence="3" id="KW-1185">Reference proteome</keyword>
<comment type="caution">
    <text evidence="2">The sequence shown here is derived from an EMBL/GenBank/DDBJ whole genome shotgun (WGS) entry which is preliminary data.</text>
</comment>
<dbReference type="Pfam" id="PF00078">
    <property type="entry name" value="RVT_1"/>
    <property type="match status" value="1"/>
</dbReference>
<proteinExistence type="predicted"/>
<name>A0A8S4GG39_PLUXY</name>
<sequence>MVVVPIVKNKTGLVCDTNNYRPISLATITAKVFDSLLNTQLNKYVKIHDNQFGFRPGLSTESAILCLKQTVSYYTDRKTTVYACFLDLSKAFDLVSYDILWEKLRKEKVPTALISVFQYWYGKHSNVVKWINTFSRPYRMECGVRQGGLSSPSLFNLYINALIEELSGCRVGCHIDRVCVNNISYADDMALLSASPGGLAHLLGICEKYAASHGLLYNTTKSECMVFGLAVPESTSPVRAAKRACAFPEPERPAAAAAAAAAAGQAAAQTPLEVDKKCFNKEGDRHICLKGVSIDVIKKTAGWTGNSLVFSKFYNMPLPVVEDLTFANAVLDE</sequence>
<evidence type="ECO:0000313" key="3">
    <source>
        <dbReference type="Proteomes" id="UP000653454"/>
    </source>
</evidence>
<evidence type="ECO:0000259" key="1">
    <source>
        <dbReference type="PROSITE" id="PS50878"/>
    </source>
</evidence>
<dbReference type="EMBL" id="CAJHNJ030000469">
    <property type="protein sequence ID" value="CAG9137962.1"/>
    <property type="molecule type" value="Genomic_DNA"/>
</dbReference>
<dbReference type="Proteomes" id="UP000653454">
    <property type="component" value="Unassembled WGS sequence"/>
</dbReference>
<protein>
    <submittedName>
        <fullName evidence="2">(diamondback moth) hypothetical protein</fullName>
    </submittedName>
</protein>
<dbReference type="PANTHER" id="PTHR19446">
    <property type="entry name" value="REVERSE TRANSCRIPTASES"/>
    <property type="match status" value="1"/>
</dbReference>
<evidence type="ECO:0000313" key="2">
    <source>
        <dbReference type="EMBL" id="CAG9137962.1"/>
    </source>
</evidence>
<dbReference type="SUPFAM" id="SSF56672">
    <property type="entry name" value="DNA/RNA polymerases"/>
    <property type="match status" value="1"/>
</dbReference>
<reference evidence="2" key="1">
    <citation type="submission" date="2020-11" db="EMBL/GenBank/DDBJ databases">
        <authorList>
            <person name="Whiteford S."/>
        </authorList>
    </citation>
    <scope>NUCLEOTIDE SEQUENCE</scope>
</reference>
<gene>
    <name evidence="2" type="ORF">PLXY2_LOCUS16223</name>
</gene>
<dbReference type="GO" id="GO:0071897">
    <property type="term" value="P:DNA biosynthetic process"/>
    <property type="evidence" value="ECO:0007669"/>
    <property type="project" value="UniProtKB-ARBA"/>
</dbReference>
<feature type="domain" description="Reverse transcriptase" evidence="1">
    <location>
        <begin position="1"/>
        <end position="308"/>
    </location>
</feature>
<dbReference type="InterPro" id="IPR043502">
    <property type="entry name" value="DNA/RNA_pol_sf"/>
</dbReference>
<organism evidence="2 3">
    <name type="scientific">Plutella xylostella</name>
    <name type="common">Diamondback moth</name>
    <name type="synonym">Plutella maculipennis</name>
    <dbReference type="NCBI Taxonomy" id="51655"/>
    <lineage>
        <taxon>Eukaryota</taxon>
        <taxon>Metazoa</taxon>
        <taxon>Ecdysozoa</taxon>
        <taxon>Arthropoda</taxon>
        <taxon>Hexapoda</taxon>
        <taxon>Insecta</taxon>
        <taxon>Pterygota</taxon>
        <taxon>Neoptera</taxon>
        <taxon>Endopterygota</taxon>
        <taxon>Lepidoptera</taxon>
        <taxon>Glossata</taxon>
        <taxon>Ditrysia</taxon>
        <taxon>Yponomeutoidea</taxon>
        <taxon>Plutellidae</taxon>
        <taxon>Plutella</taxon>
    </lineage>
</organism>
<dbReference type="InterPro" id="IPR000477">
    <property type="entry name" value="RT_dom"/>
</dbReference>
<dbReference type="AlphaFoldDB" id="A0A8S4GG39"/>
<dbReference type="CDD" id="cd01650">
    <property type="entry name" value="RT_nLTR_like"/>
    <property type="match status" value="1"/>
</dbReference>